<dbReference type="KEGG" id="fte:Fluta_1082"/>
<feature type="transmembrane region" description="Helical" evidence="1">
    <location>
        <begin position="136"/>
        <end position="157"/>
    </location>
</feature>
<dbReference type="EMBL" id="CP002542">
    <property type="protein sequence ID" value="AEA43080.1"/>
    <property type="molecule type" value="Genomic_DNA"/>
</dbReference>
<keyword evidence="1" id="KW-0472">Membrane</keyword>
<feature type="transmembrane region" description="Helical" evidence="1">
    <location>
        <begin position="92"/>
        <end position="111"/>
    </location>
</feature>
<feature type="transmembrane region" description="Helical" evidence="1">
    <location>
        <begin position="48"/>
        <end position="71"/>
    </location>
</feature>
<dbReference type="HOGENOM" id="CLU_1600290_0_0_10"/>
<dbReference type="RefSeq" id="WP_013685852.1">
    <property type="nucleotide sequence ID" value="NC_015321.1"/>
</dbReference>
<name>F2I9T4_FLUTR</name>
<evidence type="ECO:0000256" key="1">
    <source>
        <dbReference type="SAM" id="Phobius"/>
    </source>
</evidence>
<keyword evidence="1" id="KW-1133">Transmembrane helix</keyword>
<keyword evidence="1" id="KW-0812">Transmembrane</keyword>
<sequence>MQKLILLTSGLVILFFTLMWIAFPFLNDVLLKEIMRSAKSTGFSNNSINGLLALRLKTALSFGAIPLLLFGNLMLIKRLKNPEYPRNKFRRVFILVIATYFIGFFLKFMVIKQNIALFERYRISEAIVNDIPLDQIYFYDFPLILNLITCLLFFLFAKRKVSSNTL</sequence>
<evidence type="ECO:0000313" key="3">
    <source>
        <dbReference type="Proteomes" id="UP000007463"/>
    </source>
</evidence>
<keyword evidence="3" id="KW-1185">Reference proteome</keyword>
<dbReference type="AlphaFoldDB" id="F2I9T4"/>
<protein>
    <submittedName>
        <fullName evidence="2">Uncharacterized protein</fullName>
    </submittedName>
</protein>
<proteinExistence type="predicted"/>
<gene>
    <name evidence="2" type="ordered locus">Fluta_1082</name>
</gene>
<reference evidence="2" key="1">
    <citation type="journal article" date="2011" name="Stand. Genomic Sci.">
        <title>Complete genome sequence of the gliding freshwater bacterium Fluviicola taffensis type strain (RW262).</title>
        <authorList>
            <person name="Woyke T."/>
            <person name="Chertkov O."/>
            <person name="Lapidus A."/>
            <person name="Nolan M."/>
            <person name="Lucas S."/>
            <person name="Del Rio T.G."/>
            <person name="Tice H."/>
            <person name="Cheng J.F."/>
            <person name="Tapia R."/>
            <person name="Han C."/>
            <person name="Goodwin L."/>
            <person name="Pitluck S."/>
            <person name="Liolios K."/>
            <person name="Pagani I."/>
            <person name="Ivanova N."/>
            <person name="Huntemann M."/>
            <person name="Mavromatis K."/>
            <person name="Mikhailova N."/>
            <person name="Pati A."/>
            <person name="Chen A."/>
            <person name="Palaniappan K."/>
            <person name="Land M."/>
            <person name="Hauser L."/>
            <person name="Brambilla E.M."/>
            <person name="Rohde M."/>
            <person name="Mwirichia R."/>
            <person name="Sikorski J."/>
            <person name="Tindall B.J."/>
            <person name="Goker M."/>
            <person name="Bristow J."/>
            <person name="Eisen J.A."/>
            <person name="Markowitz V."/>
            <person name="Hugenholtz P."/>
            <person name="Klenk H.P."/>
            <person name="Kyrpides N.C."/>
        </authorList>
    </citation>
    <scope>NUCLEOTIDE SEQUENCE [LARGE SCALE GENOMIC DNA]</scope>
    <source>
        <strain evidence="2">DSM 16823</strain>
    </source>
</reference>
<dbReference type="Proteomes" id="UP000007463">
    <property type="component" value="Chromosome"/>
</dbReference>
<accession>F2I9T4</accession>
<organism evidence="2 3">
    <name type="scientific">Fluviicola taffensis (strain DSM 16823 / NCIMB 13979 / RW262)</name>
    <dbReference type="NCBI Taxonomy" id="755732"/>
    <lineage>
        <taxon>Bacteria</taxon>
        <taxon>Pseudomonadati</taxon>
        <taxon>Bacteroidota</taxon>
        <taxon>Flavobacteriia</taxon>
        <taxon>Flavobacteriales</taxon>
        <taxon>Crocinitomicaceae</taxon>
        <taxon>Fluviicola</taxon>
    </lineage>
</organism>
<evidence type="ECO:0000313" key="2">
    <source>
        <dbReference type="EMBL" id="AEA43080.1"/>
    </source>
</evidence>